<dbReference type="InterPro" id="IPR002347">
    <property type="entry name" value="SDR_fam"/>
</dbReference>
<dbReference type="PRINTS" id="PR00080">
    <property type="entry name" value="SDRFAMILY"/>
</dbReference>
<gene>
    <name evidence="2" type="ORF">CAOG_009096</name>
</gene>
<dbReference type="OrthoDB" id="1669814at2759"/>
<dbReference type="STRING" id="595528.A0A0D2UPP8"/>
<keyword evidence="3" id="KW-1185">Reference proteome</keyword>
<organism evidence="2 3">
    <name type="scientific">Capsaspora owczarzaki (strain ATCC 30864)</name>
    <dbReference type="NCBI Taxonomy" id="595528"/>
    <lineage>
        <taxon>Eukaryota</taxon>
        <taxon>Filasterea</taxon>
        <taxon>Capsaspora</taxon>
    </lineage>
</organism>
<reference evidence="3" key="1">
    <citation type="submission" date="2011-02" db="EMBL/GenBank/DDBJ databases">
        <title>The Genome Sequence of Capsaspora owczarzaki ATCC 30864.</title>
        <authorList>
            <person name="Russ C."/>
            <person name="Cuomo C."/>
            <person name="Burger G."/>
            <person name="Gray M.W."/>
            <person name="Holland P.W.H."/>
            <person name="King N."/>
            <person name="Lang F.B.F."/>
            <person name="Roger A.J."/>
            <person name="Ruiz-Trillo I."/>
            <person name="Young S.K."/>
            <person name="Zeng Q."/>
            <person name="Gargeya S."/>
            <person name="Alvarado L."/>
            <person name="Berlin A."/>
            <person name="Chapman S.B."/>
            <person name="Chen Z."/>
            <person name="Freedman E."/>
            <person name="Gellesch M."/>
            <person name="Goldberg J."/>
            <person name="Griggs A."/>
            <person name="Gujja S."/>
            <person name="Heilman E."/>
            <person name="Heiman D."/>
            <person name="Howarth C."/>
            <person name="Mehta T."/>
            <person name="Neiman D."/>
            <person name="Pearson M."/>
            <person name="Roberts A."/>
            <person name="Saif S."/>
            <person name="Shea T."/>
            <person name="Shenoy N."/>
            <person name="Sisk P."/>
            <person name="Stolte C."/>
            <person name="Sykes S."/>
            <person name="White J."/>
            <person name="Yandava C."/>
            <person name="Haas B."/>
            <person name="Nusbaum C."/>
            <person name="Birren B."/>
        </authorList>
    </citation>
    <scope>NUCLEOTIDE SEQUENCE</scope>
    <source>
        <strain evidence="3">ATCC 30864</strain>
    </source>
</reference>
<dbReference type="OMA" id="WEVANVI"/>
<dbReference type="Pfam" id="PF13561">
    <property type="entry name" value="adh_short_C2"/>
    <property type="match status" value="1"/>
</dbReference>
<dbReference type="PANTHER" id="PTHR43943:SF2">
    <property type="entry name" value="DEHYDROGENASE_REDUCTASE 4"/>
    <property type="match status" value="1"/>
</dbReference>
<dbReference type="eggNOG" id="KOG0725">
    <property type="taxonomic scope" value="Eukaryota"/>
</dbReference>
<dbReference type="GO" id="GO:0004090">
    <property type="term" value="F:carbonyl reductase (NADPH) activity"/>
    <property type="evidence" value="ECO:0007669"/>
    <property type="project" value="TreeGrafter"/>
</dbReference>
<evidence type="ECO:0008006" key="4">
    <source>
        <dbReference type="Google" id="ProtNLM"/>
    </source>
</evidence>
<evidence type="ECO:0000313" key="2">
    <source>
        <dbReference type="EMBL" id="KJE96976.1"/>
    </source>
</evidence>
<protein>
    <recommendedName>
        <fullName evidence="4">Dehydrogenase/reductase SDR family member 4</fullName>
    </recommendedName>
</protein>
<accession>A0A0D2UPP8</accession>
<name>A0A0D2UPP8_CAPO3</name>
<sequence>MITARAQALTTRLLQTRNLTTQSAAAPTPTPTPRRLEGRVAIVTASTDGIGFAIAKRFGDEGASVVVSSRRKENVDRAVAELKSSNSAMRVIGIVCHVAKAEDRKRLVQETLKSYGNIDILVSNAAVNPVFGSMLETDEAAWDKIFEVNVKSAFLLTKEVAPHLKPNRGSVVFVSSIGGFAPFEALGAYSVSKTALFGLTKALSRELGPRGVRVNCIAPGIIKTRFSEALWKNQQIADRSLETVPLGRFGTPEECASTVAFLASDDAAYVTGESIVASGGMQSRL</sequence>
<dbReference type="InParanoid" id="A0A0D2UPP8"/>
<dbReference type="PANTHER" id="PTHR43943">
    <property type="entry name" value="DEHYDROGENASE/REDUCTASE (SDR FAMILY) MEMBER 4"/>
    <property type="match status" value="1"/>
</dbReference>
<dbReference type="EMBL" id="KE346373">
    <property type="protein sequence ID" value="KJE96976.1"/>
    <property type="molecule type" value="Genomic_DNA"/>
</dbReference>
<evidence type="ECO:0000256" key="1">
    <source>
        <dbReference type="ARBA" id="ARBA00006484"/>
    </source>
</evidence>
<proteinExistence type="inferred from homology"/>
<comment type="similarity">
    <text evidence="1">Belongs to the short-chain dehydrogenases/reductases (SDR) family.</text>
</comment>
<dbReference type="Proteomes" id="UP000008743">
    <property type="component" value="Unassembled WGS sequence"/>
</dbReference>
<dbReference type="InterPro" id="IPR020904">
    <property type="entry name" value="Sc_DH/Rdtase_CS"/>
</dbReference>
<dbReference type="FunFam" id="3.40.50.720:FF:000084">
    <property type="entry name" value="Short-chain dehydrogenase reductase"/>
    <property type="match status" value="1"/>
</dbReference>
<dbReference type="PROSITE" id="PS00061">
    <property type="entry name" value="ADH_SHORT"/>
    <property type="match status" value="1"/>
</dbReference>
<dbReference type="PRINTS" id="PR00081">
    <property type="entry name" value="GDHRDH"/>
</dbReference>
<dbReference type="Gene3D" id="3.40.50.720">
    <property type="entry name" value="NAD(P)-binding Rossmann-like Domain"/>
    <property type="match status" value="1"/>
</dbReference>
<dbReference type="RefSeq" id="XP_011270753.1">
    <property type="nucleotide sequence ID" value="XM_011272451.1"/>
</dbReference>
<dbReference type="AlphaFoldDB" id="A0A0D2UPP8"/>
<dbReference type="InterPro" id="IPR036291">
    <property type="entry name" value="NAD(P)-bd_dom_sf"/>
</dbReference>
<evidence type="ECO:0000313" key="3">
    <source>
        <dbReference type="Proteomes" id="UP000008743"/>
    </source>
</evidence>
<dbReference type="SUPFAM" id="SSF51735">
    <property type="entry name" value="NAD(P)-binding Rossmann-fold domains"/>
    <property type="match status" value="1"/>
</dbReference>
<dbReference type="NCBIfam" id="NF005559">
    <property type="entry name" value="PRK07231.1"/>
    <property type="match status" value="1"/>
</dbReference>
<dbReference type="PhylomeDB" id="A0A0D2UPP8"/>
<dbReference type="FunCoup" id="A0A0D2UPP8">
    <property type="interactions" value="3"/>
</dbReference>